<dbReference type="Proteomes" id="UP000186026">
    <property type="component" value="Unassembled WGS sequence"/>
</dbReference>
<name>A0A1N7MAB5_9BACT</name>
<evidence type="ECO:0000313" key="3">
    <source>
        <dbReference type="EMBL" id="SIS83007.1"/>
    </source>
</evidence>
<evidence type="ECO:0000313" key="4">
    <source>
        <dbReference type="Proteomes" id="UP000186026"/>
    </source>
</evidence>
<dbReference type="Pfam" id="PF01497">
    <property type="entry name" value="Peripla_BP_2"/>
    <property type="match status" value="1"/>
</dbReference>
<dbReference type="RefSeq" id="WP_076500415.1">
    <property type="nucleotide sequence ID" value="NZ_FTOP01000005.1"/>
</dbReference>
<accession>A0A1N7MAB5</accession>
<dbReference type="Gene3D" id="3.40.50.1980">
    <property type="entry name" value="Nitrogenase molybdenum iron protein domain"/>
    <property type="match status" value="2"/>
</dbReference>
<dbReference type="PROSITE" id="PS50983">
    <property type="entry name" value="FE_B12_PBP"/>
    <property type="match status" value="1"/>
</dbReference>
<sequence length="259" mass="29552">MPTYTDQLNRKVEIPEAPQRIISLIPSQTELLADFGLVDRIVGVTKFCIHPQGLKKEKQIIGGTKNFHFDKIDALQPDLIIGNKEENYQEGIEKLAEKYPVWISDIYTLKDSLEMMAMLAEITGVQDLAQDLISEISTSLQQPLPKLGTAIYLIWNNPIMCAGQDNFINVMLNVAGFENLIQESRYPELSISTIASLHPDFLLLSSEPFPFKVQHLKIFEAHLPKTKVMIVDGELFSWYGSRLKKSMDYFNELHKRINK</sequence>
<gene>
    <name evidence="3" type="ORF">SAMN05421761_105238</name>
</gene>
<reference evidence="4" key="1">
    <citation type="submission" date="2017-01" db="EMBL/GenBank/DDBJ databases">
        <authorList>
            <person name="Varghese N."/>
            <person name="Submissions S."/>
        </authorList>
    </citation>
    <scope>NUCLEOTIDE SEQUENCE [LARGE SCALE GENOMIC DNA]</scope>
    <source>
        <strain evidence="4">DSM 46698</strain>
    </source>
</reference>
<organism evidence="3 4">
    <name type="scientific">Belliella pelovolcani</name>
    <dbReference type="NCBI Taxonomy" id="529505"/>
    <lineage>
        <taxon>Bacteria</taxon>
        <taxon>Pseudomonadati</taxon>
        <taxon>Bacteroidota</taxon>
        <taxon>Cytophagia</taxon>
        <taxon>Cytophagales</taxon>
        <taxon>Cyclobacteriaceae</taxon>
        <taxon>Belliella</taxon>
    </lineage>
</organism>
<dbReference type="AlphaFoldDB" id="A0A1N7MAB5"/>
<dbReference type="EMBL" id="FTOP01000005">
    <property type="protein sequence ID" value="SIS83007.1"/>
    <property type="molecule type" value="Genomic_DNA"/>
</dbReference>
<dbReference type="NCBIfam" id="NF038402">
    <property type="entry name" value="TroA_like"/>
    <property type="match status" value="1"/>
</dbReference>
<proteinExistence type="predicted"/>
<keyword evidence="4" id="KW-1185">Reference proteome</keyword>
<dbReference type="InterPro" id="IPR054828">
    <property type="entry name" value="Vit_B12_bind_prot"/>
</dbReference>
<dbReference type="PANTHER" id="PTHR30535:SF35">
    <property type="entry name" value="PERIPLASMIC BINDING PROTEIN"/>
    <property type="match status" value="1"/>
</dbReference>
<protein>
    <submittedName>
        <fullName evidence="3">Substrate-binding protein</fullName>
    </submittedName>
</protein>
<dbReference type="OrthoDB" id="9816357at2"/>
<evidence type="ECO:0000256" key="1">
    <source>
        <dbReference type="ARBA" id="ARBA00022729"/>
    </source>
</evidence>
<dbReference type="PANTHER" id="PTHR30535">
    <property type="entry name" value="VITAMIN B12-BINDING PROTEIN"/>
    <property type="match status" value="1"/>
</dbReference>
<dbReference type="SUPFAM" id="SSF53807">
    <property type="entry name" value="Helical backbone' metal receptor"/>
    <property type="match status" value="1"/>
</dbReference>
<evidence type="ECO:0000259" key="2">
    <source>
        <dbReference type="PROSITE" id="PS50983"/>
    </source>
</evidence>
<keyword evidence="1" id="KW-0732">Signal</keyword>
<dbReference type="InterPro" id="IPR050902">
    <property type="entry name" value="ABC_Transporter_SBP"/>
</dbReference>
<feature type="domain" description="Fe/B12 periplasmic-binding" evidence="2">
    <location>
        <begin position="20"/>
        <end position="259"/>
    </location>
</feature>
<dbReference type="InterPro" id="IPR002491">
    <property type="entry name" value="ABC_transptr_periplasmic_BD"/>
</dbReference>
<dbReference type="STRING" id="529505.SAMN05421761_105238"/>